<protein>
    <submittedName>
        <fullName evidence="2">Uncharacterized protein</fullName>
    </submittedName>
</protein>
<evidence type="ECO:0000313" key="2">
    <source>
        <dbReference type="WBParaSite" id="jg2564"/>
    </source>
</evidence>
<reference evidence="2" key="1">
    <citation type="submission" date="2022-11" db="UniProtKB">
        <authorList>
            <consortium name="WormBaseParasite"/>
        </authorList>
    </citation>
    <scope>IDENTIFICATION</scope>
</reference>
<proteinExistence type="predicted"/>
<organism evidence="1 2">
    <name type="scientific">Ditylenchus dipsaci</name>
    <dbReference type="NCBI Taxonomy" id="166011"/>
    <lineage>
        <taxon>Eukaryota</taxon>
        <taxon>Metazoa</taxon>
        <taxon>Ecdysozoa</taxon>
        <taxon>Nematoda</taxon>
        <taxon>Chromadorea</taxon>
        <taxon>Rhabditida</taxon>
        <taxon>Tylenchina</taxon>
        <taxon>Tylenchomorpha</taxon>
        <taxon>Sphaerularioidea</taxon>
        <taxon>Anguinidae</taxon>
        <taxon>Anguininae</taxon>
        <taxon>Ditylenchus</taxon>
    </lineage>
</organism>
<keyword evidence="1" id="KW-1185">Reference proteome</keyword>
<name>A0A915E478_9BILA</name>
<dbReference type="AlphaFoldDB" id="A0A915E478"/>
<sequence>MAAAEKRQFPKEIIDGWKEEARKKSCFVSPKRKVGTFRKRILVKLSIEISKLRLQQKFKVCIYVSLYIFN</sequence>
<evidence type="ECO:0000313" key="1">
    <source>
        <dbReference type="Proteomes" id="UP000887574"/>
    </source>
</evidence>
<dbReference type="WBParaSite" id="jg2564">
    <property type="protein sequence ID" value="jg2564"/>
    <property type="gene ID" value="jg2564"/>
</dbReference>
<accession>A0A915E478</accession>
<dbReference type="Proteomes" id="UP000887574">
    <property type="component" value="Unplaced"/>
</dbReference>